<feature type="transmembrane region" description="Helical" evidence="1">
    <location>
        <begin position="205"/>
        <end position="221"/>
    </location>
</feature>
<reference evidence="3 4" key="1">
    <citation type="submission" date="2017-11" db="EMBL/GenBank/DDBJ databases">
        <title>Isolation and Characterization of Methanofollis Species from Methane Seep Offshore SW Taiwan.</title>
        <authorList>
            <person name="Teng N.-H."/>
            <person name="Lai M.-C."/>
            <person name="Chen S.-C."/>
        </authorList>
    </citation>
    <scope>NUCLEOTIDE SEQUENCE [LARGE SCALE GENOMIC DNA]</scope>
    <source>
        <strain evidence="3 4">FWC-SCC2</strain>
    </source>
</reference>
<feature type="transmembrane region" description="Helical" evidence="1">
    <location>
        <begin position="308"/>
        <end position="328"/>
    </location>
</feature>
<keyword evidence="3" id="KW-0808">Transferase</keyword>
<keyword evidence="1" id="KW-0472">Membrane</keyword>
<dbReference type="EMBL" id="PGCL01000001">
    <property type="protein sequence ID" value="TAJ45503.1"/>
    <property type="molecule type" value="Genomic_DNA"/>
</dbReference>
<dbReference type="GO" id="GO:0016747">
    <property type="term" value="F:acyltransferase activity, transferring groups other than amino-acyl groups"/>
    <property type="evidence" value="ECO:0007669"/>
    <property type="project" value="InterPro"/>
</dbReference>
<feature type="transmembrane region" description="Helical" evidence="1">
    <location>
        <begin position="21"/>
        <end position="38"/>
    </location>
</feature>
<dbReference type="GO" id="GO:0000271">
    <property type="term" value="P:polysaccharide biosynthetic process"/>
    <property type="evidence" value="ECO:0007669"/>
    <property type="project" value="TreeGrafter"/>
</dbReference>
<dbReference type="AlphaFoldDB" id="A0A483CQV8"/>
<keyword evidence="3" id="KW-0012">Acyltransferase</keyword>
<evidence type="ECO:0000259" key="2">
    <source>
        <dbReference type="Pfam" id="PF01757"/>
    </source>
</evidence>
<feature type="transmembrane region" description="Helical" evidence="1">
    <location>
        <begin position="92"/>
        <end position="111"/>
    </location>
</feature>
<accession>A0A483CQV8</accession>
<dbReference type="InterPro" id="IPR002656">
    <property type="entry name" value="Acyl_transf_3_dom"/>
</dbReference>
<dbReference type="Proteomes" id="UP000292580">
    <property type="component" value="Unassembled WGS sequence"/>
</dbReference>
<dbReference type="PANTHER" id="PTHR23028">
    <property type="entry name" value="ACETYLTRANSFERASE"/>
    <property type="match status" value="1"/>
</dbReference>
<evidence type="ECO:0000256" key="1">
    <source>
        <dbReference type="SAM" id="Phobius"/>
    </source>
</evidence>
<name>A0A483CQV8_9EURY</name>
<feature type="transmembrane region" description="Helical" evidence="1">
    <location>
        <begin position="44"/>
        <end position="71"/>
    </location>
</feature>
<evidence type="ECO:0000313" key="3">
    <source>
        <dbReference type="EMBL" id="TAJ45503.1"/>
    </source>
</evidence>
<evidence type="ECO:0000313" key="4">
    <source>
        <dbReference type="Proteomes" id="UP000292580"/>
    </source>
</evidence>
<feature type="domain" description="Acyltransferase 3" evidence="2">
    <location>
        <begin position="19"/>
        <end position="323"/>
    </location>
</feature>
<feature type="transmembrane region" description="Helical" evidence="1">
    <location>
        <begin position="182"/>
        <end position="199"/>
    </location>
</feature>
<dbReference type="GO" id="GO:0016020">
    <property type="term" value="C:membrane"/>
    <property type="evidence" value="ECO:0007669"/>
    <property type="project" value="TreeGrafter"/>
</dbReference>
<keyword evidence="1" id="KW-0812">Transmembrane</keyword>
<gene>
    <name evidence="3" type="ORF">CUJ86_01885</name>
</gene>
<keyword evidence="4" id="KW-1185">Reference proteome</keyword>
<feature type="transmembrane region" description="Helical" evidence="1">
    <location>
        <begin position="154"/>
        <end position="175"/>
    </location>
</feature>
<keyword evidence="1" id="KW-1133">Transmembrane helix</keyword>
<feature type="transmembrane region" description="Helical" evidence="1">
    <location>
        <begin position="233"/>
        <end position="265"/>
    </location>
</feature>
<comment type="caution">
    <text evidence="3">The sequence shown here is derived from an EMBL/GenBank/DDBJ whole genome shotgun (WGS) entry which is preliminary data.</text>
</comment>
<proteinExistence type="predicted"/>
<protein>
    <submittedName>
        <fullName evidence="3">Acyltransferase</fullName>
    </submittedName>
</protein>
<dbReference type="PANTHER" id="PTHR23028:SF53">
    <property type="entry name" value="ACYL_TRANSF_3 DOMAIN-CONTAINING PROTEIN"/>
    <property type="match status" value="1"/>
</dbReference>
<dbReference type="InterPro" id="IPR050879">
    <property type="entry name" value="Acyltransferase_3"/>
</dbReference>
<dbReference type="Pfam" id="PF01757">
    <property type="entry name" value="Acyl_transf_3"/>
    <property type="match status" value="1"/>
</dbReference>
<organism evidence="3 4">
    <name type="scientific">Methanofollis fontis</name>
    <dbReference type="NCBI Taxonomy" id="2052832"/>
    <lineage>
        <taxon>Archaea</taxon>
        <taxon>Methanobacteriati</taxon>
        <taxon>Methanobacteriota</taxon>
        <taxon>Stenosarchaea group</taxon>
        <taxon>Methanomicrobia</taxon>
        <taxon>Methanomicrobiales</taxon>
        <taxon>Methanomicrobiaceae</taxon>
        <taxon>Methanofollis</taxon>
    </lineage>
</organism>
<sequence>MSHTPIPDEMRTAIRHENNFDLLRLVAALIIIVSHAYALQVGYLAMPAFCPLVLVGYAALAALFTVSGYLIPQSWCAQPDPVRFFWKRSLRVFPGLIAAVLFTLLVVGPIATSLSPAEYLHALLSPGNLSEAPFFEDGSSLGLFTANPITYVNASLWTIPVEFSMYVIVAVFGMAGLLRKKSVLFGLIAANLLLWGIWYADPSLSKIRFTLYFLIGAYLSLHHPNLRYDGGAVFLLLLALVASAATPLFSFVALIAVPYAVLWFAHLPVPALNAFGRHGDFSYGMYIYAYPIQQTIVLFLGTSLSLPVFAALSIILTAPFAVCSWVFIERRALALKQVALAPVRLSRSVRE</sequence>